<accession>A0A4Z2EFS1</accession>
<sequence length="101" mass="11305">MMKPEVPVVWVQLHPTGTRGRGRGRGGRSSALSQLSLSRVQHQQEQQEDKQRAARRSKVTAVLCCAELIVLRGETSEHRDVVDPAGNRRQKCPWTESDDSS</sequence>
<feature type="compositionally biased region" description="Low complexity" evidence="1">
    <location>
        <begin position="28"/>
        <end position="44"/>
    </location>
</feature>
<evidence type="ECO:0000313" key="3">
    <source>
        <dbReference type="Proteomes" id="UP000314294"/>
    </source>
</evidence>
<dbReference type="AlphaFoldDB" id="A0A4Z2EFS1"/>
<dbReference type="Proteomes" id="UP000314294">
    <property type="component" value="Unassembled WGS sequence"/>
</dbReference>
<evidence type="ECO:0000313" key="2">
    <source>
        <dbReference type="EMBL" id="TNN27623.1"/>
    </source>
</evidence>
<protein>
    <submittedName>
        <fullName evidence="2">Uncharacterized protein</fullName>
    </submittedName>
</protein>
<feature type="region of interest" description="Disordered" evidence="1">
    <location>
        <begin position="13"/>
        <end position="56"/>
    </location>
</feature>
<comment type="caution">
    <text evidence="2">The sequence shown here is derived from an EMBL/GenBank/DDBJ whole genome shotgun (WGS) entry which is preliminary data.</text>
</comment>
<dbReference type="EMBL" id="SRLO01007980">
    <property type="protein sequence ID" value="TNN27623.1"/>
    <property type="molecule type" value="Genomic_DNA"/>
</dbReference>
<gene>
    <name evidence="2" type="ORF">EYF80_062230</name>
</gene>
<evidence type="ECO:0000256" key="1">
    <source>
        <dbReference type="SAM" id="MobiDB-lite"/>
    </source>
</evidence>
<keyword evidence="3" id="KW-1185">Reference proteome</keyword>
<proteinExistence type="predicted"/>
<organism evidence="2 3">
    <name type="scientific">Liparis tanakae</name>
    <name type="common">Tanaka's snailfish</name>
    <dbReference type="NCBI Taxonomy" id="230148"/>
    <lineage>
        <taxon>Eukaryota</taxon>
        <taxon>Metazoa</taxon>
        <taxon>Chordata</taxon>
        <taxon>Craniata</taxon>
        <taxon>Vertebrata</taxon>
        <taxon>Euteleostomi</taxon>
        <taxon>Actinopterygii</taxon>
        <taxon>Neopterygii</taxon>
        <taxon>Teleostei</taxon>
        <taxon>Neoteleostei</taxon>
        <taxon>Acanthomorphata</taxon>
        <taxon>Eupercaria</taxon>
        <taxon>Perciformes</taxon>
        <taxon>Cottioidei</taxon>
        <taxon>Cottales</taxon>
        <taxon>Liparidae</taxon>
        <taxon>Liparis</taxon>
    </lineage>
</organism>
<reference evidence="2 3" key="1">
    <citation type="submission" date="2019-03" db="EMBL/GenBank/DDBJ databases">
        <title>First draft genome of Liparis tanakae, snailfish: a comprehensive survey of snailfish specific genes.</title>
        <authorList>
            <person name="Kim W."/>
            <person name="Song I."/>
            <person name="Jeong J.-H."/>
            <person name="Kim D."/>
            <person name="Kim S."/>
            <person name="Ryu S."/>
            <person name="Song J.Y."/>
            <person name="Lee S.K."/>
        </authorList>
    </citation>
    <scope>NUCLEOTIDE SEQUENCE [LARGE SCALE GENOMIC DNA]</scope>
    <source>
        <tissue evidence="2">Muscle</tissue>
    </source>
</reference>
<feature type="region of interest" description="Disordered" evidence="1">
    <location>
        <begin position="75"/>
        <end position="101"/>
    </location>
</feature>
<name>A0A4Z2EFS1_9TELE</name>